<dbReference type="InterPro" id="IPR005467">
    <property type="entry name" value="His_kinase_dom"/>
</dbReference>
<keyword evidence="6" id="KW-1185">Reference proteome</keyword>
<sequence>MKGEQNMDDANRLDLPDDPARLRARIGQLEGQLLQSEKLAAVGQLAAGVAHEINNPVGFVGSNLGALGTYIGRLFELIAAYEAMEQALPAVHPARQEVARLRATLEVDYLRQDIPDLLRESVDGLDRVKRIISDLKGFSRVDDGRHEAVDLHRGLESTLNVIWSELKYKAQVVREFGELPPVVCIPGQINQVFMNLLVNAAQAIETTGTITLRTGTAGDRVWVEISDTGKGIPADIRARIFEPFFTTKPVGKGTGLGLSISRDIVERHGGRLEVQSAPGEGTTFRITLPVGEAPPDGD</sequence>
<organism evidence="5 6">
    <name type="scientific">Azospira restricta</name>
    <dbReference type="NCBI Taxonomy" id="404405"/>
    <lineage>
        <taxon>Bacteria</taxon>
        <taxon>Pseudomonadati</taxon>
        <taxon>Pseudomonadota</taxon>
        <taxon>Betaproteobacteria</taxon>
        <taxon>Rhodocyclales</taxon>
        <taxon>Rhodocyclaceae</taxon>
        <taxon>Azospira</taxon>
    </lineage>
</organism>
<dbReference type="InterPro" id="IPR003594">
    <property type="entry name" value="HATPase_dom"/>
</dbReference>
<dbReference type="KEGG" id="ares:IWH25_18900"/>
<keyword evidence="3" id="KW-0597">Phosphoprotein</keyword>
<dbReference type="SUPFAM" id="SSF55874">
    <property type="entry name" value="ATPase domain of HSP90 chaperone/DNA topoisomerase II/histidine kinase"/>
    <property type="match status" value="1"/>
</dbReference>
<dbReference type="SUPFAM" id="SSF47384">
    <property type="entry name" value="Homodimeric domain of signal transducing histidine kinase"/>
    <property type="match status" value="1"/>
</dbReference>
<dbReference type="GO" id="GO:0000155">
    <property type="term" value="F:phosphorelay sensor kinase activity"/>
    <property type="evidence" value="ECO:0007669"/>
    <property type="project" value="InterPro"/>
</dbReference>
<dbReference type="PRINTS" id="PR00344">
    <property type="entry name" value="BCTRLSENSOR"/>
</dbReference>
<evidence type="ECO:0000256" key="3">
    <source>
        <dbReference type="ARBA" id="ARBA00022553"/>
    </source>
</evidence>
<dbReference type="InterPro" id="IPR004358">
    <property type="entry name" value="Sig_transdc_His_kin-like_C"/>
</dbReference>
<dbReference type="CDD" id="cd00082">
    <property type="entry name" value="HisKA"/>
    <property type="match status" value="1"/>
</dbReference>
<dbReference type="AlphaFoldDB" id="A0A974Y3F2"/>
<gene>
    <name evidence="5" type="ORF">IWH25_18900</name>
</gene>
<evidence type="ECO:0000259" key="4">
    <source>
        <dbReference type="PROSITE" id="PS50109"/>
    </source>
</evidence>
<dbReference type="EMBL" id="CP064781">
    <property type="protein sequence ID" value="QRJ63771.1"/>
    <property type="molecule type" value="Genomic_DNA"/>
</dbReference>
<evidence type="ECO:0000256" key="1">
    <source>
        <dbReference type="ARBA" id="ARBA00000085"/>
    </source>
</evidence>
<protein>
    <recommendedName>
        <fullName evidence="2">histidine kinase</fullName>
        <ecNumber evidence="2">2.7.13.3</ecNumber>
    </recommendedName>
</protein>
<dbReference type="Gene3D" id="3.30.565.10">
    <property type="entry name" value="Histidine kinase-like ATPase, C-terminal domain"/>
    <property type="match status" value="1"/>
</dbReference>
<name>A0A974Y3F2_9RHOO</name>
<feature type="domain" description="Histidine kinase" evidence="4">
    <location>
        <begin position="89"/>
        <end position="292"/>
    </location>
</feature>
<accession>A0A974Y3F2</accession>
<dbReference type="PANTHER" id="PTHR43065:SF50">
    <property type="entry name" value="HISTIDINE KINASE"/>
    <property type="match status" value="1"/>
</dbReference>
<dbReference type="EC" id="2.7.13.3" evidence="2"/>
<dbReference type="InterPro" id="IPR003661">
    <property type="entry name" value="HisK_dim/P_dom"/>
</dbReference>
<dbReference type="Proteomes" id="UP000663444">
    <property type="component" value="Chromosome"/>
</dbReference>
<evidence type="ECO:0000256" key="2">
    <source>
        <dbReference type="ARBA" id="ARBA00012438"/>
    </source>
</evidence>
<evidence type="ECO:0000313" key="5">
    <source>
        <dbReference type="EMBL" id="QRJ63771.1"/>
    </source>
</evidence>
<dbReference type="InterPro" id="IPR036097">
    <property type="entry name" value="HisK_dim/P_sf"/>
</dbReference>
<dbReference type="Pfam" id="PF02518">
    <property type="entry name" value="HATPase_c"/>
    <property type="match status" value="1"/>
</dbReference>
<comment type="catalytic activity">
    <reaction evidence="1">
        <text>ATP + protein L-histidine = ADP + protein N-phospho-L-histidine.</text>
        <dbReference type="EC" id="2.7.13.3"/>
    </reaction>
</comment>
<dbReference type="PANTHER" id="PTHR43065">
    <property type="entry name" value="SENSOR HISTIDINE KINASE"/>
    <property type="match status" value="1"/>
</dbReference>
<evidence type="ECO:0000313" key="6">
    <source>
        <dbReference type="Proteomes" id="UP000663444"/>
    </source>
</evidence>
<reference evidence="5" key="1">
    <citation type="submission" date="2020-11" db="EMBL/GenBank/DDBJ databases">
        <title>Azospira restricta DSM 18626 genome sequence.</title>
        <authorList>
            <person name="Moe W.M."/>
        </authorList>
    </citation>
    <scope>NUCLEOTIDE SEQUENCE</scope>
    <source>
        <strain evidence="5">DSM 18626</strain>
    </source>
</reference>
<proteinExistence type="predicted"/>
<dbReference type="SMART" id="SM00387">
    <property type="entry name" value="HATPase_c"/>
    <property type="match status" value="1"/>
</dbReference>
<dbReference type="PROSITE" id="PS50109">
    <property type="entry name" value="HIS_KIN"/>
    <property type="match status" value="1"/>
</dbReference>
<dbReference type="Gene3D" id="1.10.287.130">
    <property type="match status" value="1"/>
</dbReference>
<dbReference type="InterPro" id="IPR036890">
    <property type="entry name" value="HATPase_C_sf"/>
</dbReference>